<gene>
    <name evidence="2" type="ORF">N783_17125</name>
</gene>
<name>A0A0A5FU75_9BACI</name>
<dbReference type="AlphaFoldDB" id="A0A0A5FU75"/>
<proteinExistence type="predicted"/>
<evidence type="ECO:0000313" key="3">
    <source>
        <dbReference type="Proteomes" id="UP000030403"/>
    </source>
</evidence>
<dbReference type="GO" id="GO:0042601">
    <property type="term" value="C:endospore-forming forespore"/>
    <property type="evidence" value="ECO:0007669"/>
    <property type="project" value="TreeGrafter"/>
</dbReference>
<dbReference type="InterPro" id="IPR011009">
    <property type="entry name" value="Kinase-like_dom_sf"/>
</dbReference>
<comment type="caution">
    <text evidence="2">The sequence shown here is derived from an EMBL/GenBank/DDBJ whole genome shotgun (WGS) entry which is preliminary data.</text>
</comment>
<dbReference type="SUPFAM" id="SSF56112">
    <property type="entry name" value="Protein kinase-like (PK-like)"/>
    <property type="match status" value="1"/>
</dbReference>
<reference evidence="2 3" key="1">
    <citation type="submission" date="2013-08" db="EMBL/GenBank/DDBJ databases">
        <authorList>
            <person name="Huang J."/>
            <person name="Wang G."/>
        </authorList>
    </citation>
    <scope>NUCLEOTIDE SEQUENCE [LARGE SCALE GENOMIC DNA]</scope>
    <source>
        <strain evidence="2 3">BH030004</strain>
    </source>
</reference>
<dbReference type="Proteomes" id="UP000030403">
    <property type="component" value="Unassembled WGS sequence"/>
</dbReference>
<accession>A0A0A5FU75</accession>
<dbReference type="PANTHER" id="PTHR39179:SF3">
    <property type="entry name" value="COTS-RELATED PROTEIN"/>
    <property type="match status" value="1"/>
</dbReference>
<dbReference type="EMBL" id="AVPF01000058">
    <property type="protein sequence ID" value="KGX84336.1"/>
    <property type="molecule type" value="Genomic_DNA"/>
</dbReference>
<protein>
    <recommendedName>
        <fullName evidence="1">Aminoglycoside phosphotransferase domain-containing protein</fullName>
    </recommendedName>
</protein>
<organism evidence="2 3">
    <name type="scientific">Pontibacillus marinus BH030004 = DSM 16465</name>
    <dbReference type="NCBI Taxonomy" id="1385511"/>
    <lineage>
        <taxon>Bacteria</taxon>
        <taxon>Bacillati</taxon>
        <taxon>Bacillota</taxon>
        <taxon>Bacilli</taxon>
        <taxon>Bacillales</taxon>
        <taxon>Bacillaceae</taxon>
        <taxon>Pontibacillus</taxon>
    </lineage>
</organism>
<dbReference type="InterPro" id="IPR047175">
    <property type="entry name" value="CotS-like"/>
</dbReference>
<evidence type="ECO:0000259" key="1">
    <source>
        <dbReference type="Pfam" id="PF01636"/>
    </source>
</evidence>
<evidence type="ECO:0000313" key="2">
    <source>
        <dbReference type="EMBL" id="KGX84336.1"/>
    </source>
</evidence>
<dbReference type="PANTHER" id="PTHR39179">
    <property type="entry name" value="SPORE COAT PROTEIN I"/>
    <property type="match status" value="1"/>
</dbReference>
<feature type="domain" description="Aminoglycoside phosphotransferase" evidence="1">
    <location>
        <begin position="40"/>
        <end position="253"/>
    </location>
</feature>
<dbReference type="Pfam" id="PF01636">
    <property type="entry name" value="APH"/>
    <property type="match status" value="1"/>
</dbReference>
<keyword evidence="3" id="KW-1185">Reference proteome</keyword>
<dbReference type="Gene3D" id="3.90.1200.10">
    <property type="match status" value="1"/>
</dbReference>
<dbReference type="OrthoDB" id="2373610at2"/>
<dbReference type="STRING" id="1385511.GCA_000425225_02363"/>
<dbReference type="InterPro" id="IPR002575">
    <property type="entry name" value="Aminoglycoside_PTrfase"/>
</dbReference>
<dbReference type="eggNOG" id="COG2334">
    <property type="taxonomic scope" value="Bacteria"/>
</dbReference>
<dbReference type="RefSeq" id="WP_027448820.1">
    <property type="nucleotide sequence ID" value="NZ_AVPF01000058.1"/>
</dbReference>
<sequence length="318" mass="37351">MRQIQRKGEGRSGFPFSFFQLKGDLHIEQTYQIKPHVHKVRGDNQTYILKKYFSEPIVQQQWDFFEQTKNPDIVGFVPFPNGKRFICGDQGDIYTLAPCMNGSSLSYTNEKDRIASHDLLHQFHKSSLGVTLDTMIPKLPIYLKWKKRLHTFSAFLSIFVAFGQRELFDAITRKSYAILSEVEQLDWRMIEEDAVQRGSWIHGDVASHNFIRDGAQVRLIDFDLLGQSPPVYDWIQLAQRWMEHVEVNQLLRFKGFRQCSGDPLWIYGVQYPSDVMREWISFMRTQPSQGEISYFLTKMANEWTRRESFVEQLNAMLT</sequence>